<accession>A0ABU2ZHT6</accession>
<dbReference type="PANTHER" id="PTHR11579">
    <property type="entry name" value="PROTEIN-L-ISOASPARTATE O-METHYLTRANSFERASE"/>
    <property type="match status" value="1"/>
</dbReference>
<dbReference type="Proteomes" id="UP001259803">
    <property type="component" value="Unassembled WGS sequence"/>
</dbReference>
<protein>
    <recommendedName>
        <fullName evidence="2">Protein-L-isoaspartate O-methyltransferase</fullName>
    </recommendedName>
    <alternativeName>
        <fullName evidence="3">Protein L-isoaspartyl methyltransferase</fullName>
    </alternativeName>
</protein>
<dbReference type="EMBL" id="JAVRHS010000005">
    <property type="protein sequence ID" value="MDT0576155.1"/>
    <property type="molecule type" value="Genomic_DNA"/>
</dbReference>
<dbReference type="InterPro" id="IPR029063">
    <property type="entry name" value="SAM-dependent_MTases_sf"/>
</dbReference>
<keyword evidence="5" id="KW-1185">Reference proteome</keyword>
<evidence type="ECO:0000256" key="2">
    <source>
        <dbReference type="ARBA" id="ARBA00013346"/>
    </source>
</evidence>
<dbReference type="Gene3D" id="3.40.50.150">
    <property type="entry name" value="Vaccinia Virus protein VP39"/>
    <property type="match status" value="1"/>
</dbReference>
<dbReference type="RefSeq" id="WP_311340724.1">
    <property type="nucleotide sequence ID" value="NZ_JAVRHS010000005.1"/>
</dbReference>
<evidence type="ECO:0000313" key="4">
    <source>
        <dbReference type="EMBL" id="MDT0576155.1"/>
    </source>
</evidence>
<evidence type="ECO:0000256" key="1">
    <source>
        <dbReference type="ARBA" id="ARBA00005369"/>
    </source>
</evidence>
<evidence type="ECO:0000256" key="3">
    <source>
        <dbReference type="ARBA" id="ARBA00030757"/>
    </source>
</evidence>
<dbReference type="PANTHER" id="PTHR11579:SF18">
    <property type="entry name" value="PROTEIN-L-ISOASPARTATE O-METHYLTRANSFERASE"/>
    <property type="match status" value="1"/>
</dbReference>
<comment type="caution">
    <text evidence="4">The sequence shown here is derived from an EMBL/GenBank/DDBJ whole genome shotgun (WGS) entry which is preliminary data.</text>
</comment>
<organism evidence="4 5">
    <name type="scientific">Croceicoccus esteveae</name>
    <dbReference type="NCBI Taxonomy" id="3075597"/>
    <lineage>
        <taxon>Bacteria</taxon>
        <taxon>Pseudomonadati</taxon>
        <taxon>Pseudomonadota</taxon>
        <taxon>Alphaproteobacteria</taxon>
        <taxon>Sphingomonadales</taxon>
        <taxon>Erythrobacteraceae</taxon>
        <taxon>Croceicoccus</taxon>
    </lineage>
</organism>
<name>A0ABU2ZHT6_9SPHN</name>
<sequence>MATVSPPARPQDDHGQDFARARRTMIESQLRPTGIYDVVVLEAMASIRREDFLPESLRSIAYMDRQIPLGGGRAMNSPLAQASLLQQARPLPGDKALLIGGGTGYMAAMLASQVGSLDVVEPDERLARICPVSAGAWHSGPLDAGWAANAPYTLVVIDGAVEHVPDLLVDQLVTDGRIVLGTVERGVTRLATGVRVADRIAIQPLAEIGMAVLPSFAREQGWSF</sequence>
<proteinExistence type="inferred from homology"/>
<gene>
    <name evidence="4" type="ORF">RM533_08135</name>
</gene>
<dbReference type="SUPFAM" id="SSF53335">
    <property type="entry name" value="S-adenosyl-L-methionine-dependent methyltransferases"/>
    <property type="match status" value="1"/>
</dbReference>
<dbReference type="Pfam" id="PF01135">
    <property type="entry name" value="PCMT"/>
    <property type="match status" value="1"/>
</dbReference>
<evidence type="ECO:0000313" key="5">
    <source>
        <dbReference type="Proteomes" id="UP001259803"/>
    </source>
</evidence>
<reference evidence="4 5" key="1">
    <citation type="submission" date="2023-09" db="EMBL/GenBank/DDBJ databases">
        <authorList>
            <person name="Rey-Velasco X."/>
        </authorList>
    </citation>
    <scope>NUCLEOTIDE SEQUENCE [LARGE SCALE GENOMIC DNA]</scope>
    <source>
        <strain evidence="4 5">F390</strain>
    </source>
</reference>
<dbReference type="InterPro" id="IPR000682">
    <property type="entry name" value="PCMT"/>
</dbReference>
<comment type="similarity">
    <text evidence="1">Belongs to the methyltransferase superfamily. L-isoaspartyl/D-aspartyl protein methyltransferase family.</text>
</comment>